<organism evidence="1">
    <name type="scientific">Cyprideis torosa</name>
    <dbReference type="NCBI Taxonomy" id="163714"/>
    <lineage>
        <taxon>Eukaryota</taxon>
        <taxon>Metazoa</taxon>
        <taxon>Ecdysozoa</taxon>
        <taxon>Arthropoda</taxon>
        <taxon>Crustacea</taxon>
        <taxon>Oligostraca</taxon>
        <taxon>Ostracoda</taxon>
        <taxon>Podocopa</taxon>
        <taxon>Podocopida</taxon>
        <taxon>Cytherocopina</taxon>
        <taxon>Cytheroidea</taxon>
        <taxon>Cytherideidae</taxon>
        <taxon>Cyprideis</taxon>
    </lineage>
</organism>
<feature type="non-terminal residue" evidence="1">
    <location>
        <position position="1"/>
    </location>
</feature>
<accession>A0A7R8ZVA8</accession>
<protein>
    <submittedName>
        <fullName evidence="1">Uncharacterized protein</fullName>
    </submittedName>
</protein>
<reference evidence="1" key="1">
    <citation type="submission" date="2020-11" db="EMBL/GenBank/DDBJ databases">
        <authorList>
            <person name="Tran Van P."/>
        </authorList>
    </citation>
    <scope>NUCLEOTIDE SEQUENCE</scope>
</reference>
<name>A0A7R8ZVA8_9CRUS</name>
<sequence length="139" mass="15954">MTDHDSSDALVEGILQPLRKLRRMGLLRPPCFSTTRHVSASQTDLQEEPRAVRQSETEFFLIVVDGLCESDSHSSDDGQSIASFLRRHLHKFPDWLKLVVTVRNSKRHLIQGFCFEETCLDDCLSNPELTRDLMSYVTF</sequence>
<dbReference type="EMBL" id="OB692760">
    <property type="protein sequence ID" value="CAD7237847.1"/>
    <property type="molecule type" value="Genomic_DNA"/>
</dbReference>
<dbReference type="AlphaFoldDB" id="A0A7R8ZVA8"/>
<proteinExistence type="predicted"/>
<evidence type="ECO:0000313" key="1">
    <source>
        <dbReference type="EMBL" id="CAD7237847.1"/>
    </source>
</evidence>
<dbReference type="OrthoDB" id="5958958at2759"/>
<gene>
    <name evidence="1" type="ORF">CTOB1V02_LOCUS15662</name>
</gene>